<dbReference type="Proteomes" id="UP000501690">
    <property type="component" value="Linkage Group LG8"/>
</dbReference>
<dbReference type="PANTHER" id="PTHR33355:SF5">
    <property type="entry name" value="F12F1.23 PROTEIN"/>
    <property type="match status" value="1"/>
</dbReference>
<dbReference type="PANTHER" id="PTHR33355">
    <property type="entry name" value="WALL-ASSOCIATED RECEPTOR KINASE CARBOXY-TERMINAL PROTEIN-RELATED"/>
    <property type="match status" value="1"/>
</dbReference>
<evidence type="ECO:0000313" key="1">
    <source>
        <dbReference type="EMBL" id="QCE04592.1"/>
    </source>
</evidence>
<dbReference type="AlphaFoldDB" id="A0A4D6MVE5"/>
<sequence>MTHIYKLLVKMIQIYKKAPSGRYPVRNVSYADPHVVVTDPFMWSCEDGERFHPTRPFNLDNSTHFKLSPQNEYMFFNSSEDNVFKAGDGGAGGGISLAGTWWGCSPVIFIGDDRGM</sequence>
<evidence type="ECO:0000313" key="2">
    <source>
        <dbReference type="Proteomes" id="UP000501690"/>
    </source>
</evidence>
<dbReference type="EMBL" id="CP039352">
    <property type="protein sequence ID" value="QCE04592.1"/>
    <property type="molecule type" value="Genomic_DNA"/>
</dbReference>
<protein>
    <submittedName>
        <fullName evidence="1">Uncharacterized protein</fullName>
    </submittedName>
</protein>
<proteinExistence type="predicted"/>
<gene>
    <name evidence="1" type="ORF">DEO72_LG8g2628</name>
</gene>
<accession>A0A4D6MVE5</accession>
<reference evidence="1 2" key="1">
    <citation type="submission" date="2019-04" db="EMBL/GenBank/DDBJ databases">
        <title>An improved genome assembly and genetic linkage map for asparagus bean, Vigna unguiculata ssp. sesquipedialis.</title>
        <authorList>
            <person name="Xia Q."/>
            <person name="Zhang R."/>
            <person name="Dong Y."/>
        </authorList>
    </citation>
    <scope>NUCLEOTIDE SEQUENCE [LARGE SCALE GENOMIC DNA]</scope>
    <source>
        <tissue evidence="1">Leaf</tissue>
    </source>
</reference>
<name>A0A4D6MVE5_VIGUN</name>
<keyword evidence="2" id="KW-1185">Reference proteome</keyword>
<organism evidence="1 2">
    <name type="scientific">Vigna unguiculata</name>
    <name type="common">Cowpea</name>
    <dbReference type="NCBI Taxonomy" id="3917"/>
    <lineage>
        <taxon>Eukaryota</taxon>
        <taxon>Viridiplantae</taxon>
        <taxon>Streptophyta</taxon>
        <taxon>Embryophyta</taxon>
        <taxon>Tracheophyta</taxon>
        <taxon>Spermatophyta</taxon>
        <taxon>Magnoliopsida</taxon>
        <taxon>eudicotyledons</taxon>
        <taxon>Gunneridae</taxon>
        <taxon>Pentapetalae</taxon>
        <taxon>rosids</taxon>
        <taxon>fabids</taxon>
        <taxon>Fabales</taxon>
        <taxon>Fabaceae</taxon>
        <taxon>Papilionoideae</taxon>
        <taxon>50 kb inversion clade</taxon>
        <taxon>NPAAA clade</taxon>
        <taxon>indigoferoid/millettioid clade</taxon>
        <taxon>Phaseoleae</taxon>
        <taxon>Vigna</taxon>
    </lineage>
</organism>